<gene>
    <name evidence="5" type="ORF">DI09_133p50</name>
</gene>
<dbReference type="InterPro" id="IPR005225">
    <property type="entry name" value="Small_GTP-bd"/>
</dbReference>
<accession>A0A098VVB9</accession>
<dbReference type="PROSITE" id="PS51420">
    <property type="entry name" value="RHO"/>
    <property type="match status" value="1"/>
</dbReference>
<dbReference type="PROSITE" id="PS51421">
    <property type="entry name" value="RAS"/>
    <property type="match status" value="1"/>
</dbReference>
<dbReference type="RefSeq" id="XP_013239240.1">
    <property type="nucleotide sequence ID" value="XM_013383786.1"/>
</dbReference>
<dbReference type="SMART" id="SM00175">
    <property type="entry name" value="RAB"/>
    <property type="match status" value="1"/>
</dbReference>
<evidence type="ECO:0000313" key="6">
    <source>
        <dbReference type="Proteomes" id="UP000029725"/>
    </source>
</evidence>
<dbReference type="PANTHER" id="PTHR24072">
    <property type="entry name" value="RHO FAMILY GTPASE"/>
    <property type="match status" value="1"/>
</dbReference>
<dbReference type="AlphaFoldDB" id="A0A098VVB9"/>
<proteinExistence type="predicted"/>
<name>A0A098VVB9_9MICR</name>
<dbReference type="CDD" id="cd00157">
    <property type="entry name" value="Rho"/>
    <property type="match status" value="1"/>
</dbReference>
<dbReference type="FunFam" id="3.40.50.300:FF:002060">
    <property type="entry name" value="Rho family GTPase"/>
    <property type="match status" value="1"/>
</dbReference>
<dbReference type="OrthoDB" id="8830751at2759"/>
<dbReference type="PROSITE" id="PS51419">
    <property type="entry name" value="RAB"/>
    <property type="match status" value="1"/>
</dbReference>
<dbReference type="Gene3D" id="3.40.50.300">
    <property type="entry name" value="P-loop containing nucleotide triphosphate hydrolases"/>
    <property type="match status" value="1"/>
</dbReference>
<protein>
    <submittedName>
        <fullName evidence="5">Cdc42</fullName>
    </submittedName>
</protein>
<keyword evidence="4" id="KW-0472">Membrane</keyword>
<dbReference type="GO" id="GO:0005525">
    <property type="term" value="F:GTP binding"/>
    <property type="evidence" value="ECO:0007669"/>
    <property type="project" value="UniProtKB-KW"/>
</dbReference>
<dbReference type="SMART" id="SM00174">
    <property type="entry name" value="RHO"/>
    <property type="match status" value="1"/>
</dbReference>
<evidence type="ECO:0000313" key="5">
    <source>
        <dbReference type="EMBL" id="KGG52804.1"/>
    </source>
</evidence>
<evidence type="ECO:0000256" key="2">
    <source>
        <dbReference type="ARBA" id="ARBA00022741"/>
    </source>
</evidence>
<dbReference type="VEuPathDB" id="MicrosporidiaDB:DI09_133p50"/>
<dbReference type="EMBL" id="JMKJ01000037">
    <property type="protein sequence ID" value="KGG52804.1"/>
    <property type="molecule type" value="Genomic_DNA"/>
</dbReference>
<dbReference type="NCBIfam" id="TIGR00231">
    <property type="entry name" value="small_GTP"/>
    <property type="match status" value="1"/>
</dbReference>
<dbReference type="InterPro" id="IPR027417">
    <property type="entry name" value="P-loop_NTPase"/>
</dbReference>
<dbReference type="SUPFAM" id="SSF52540">
    <property type="entry name" value="P-loop containing nucleoside triphosphate hydrolases"/>
    <property type="match status" value="1"/>
</dbReference>
<dbReference type="HOGENOM" id="CLU_041217_21_3_1"/>
<keyword evidence="3" id="KW-0342">GTP-binding</keyword>
<dbReference type="InterPro" id="IPR001806">
    <property type="entry name" value="Small_GTPase"/>
</dbReference>
<reference evidence="5 6" key="1">
    <citation type="submission" date="2014-04" db="EMBL/GenBank/DDBJ databases">
        <title>A new species of microsporidia sheds light on the evolution of extreme parasitism.</title>
        <authorList>
            <person name="Haag K.L."/>
            <person name="James T.Y."/>
            <person name="Larsson R."/>
            <person name="Schaer T.M."/>
            <person name="Refardt D."/>
            <person name="Pombert J.-F."/>
            <person name="Ebert D."/>
        </authorList>
    </citation>
    <scope>NUCLEOTIDE SEQUENCE [LARGE SCALE GENOMIC DNA]</scope>
    <source>
        <strain evidence="5 6">UGP3</strain>
        <tissue evidence="5">Spores</tissue>
    </source>
</reference>
<dbReference type="GO" id="GO:0007264">
    <property type="term" value="P:small GTPase-mediated signal transduction"/>
    <property type="evidence" value="ECO:0007669"/>
    <property type="project" value="InterPro"/>
</dbReference>
<keyword evidence="2" id="KW-0547">Nucleotide-binding</keyword>
<sequence>MSPTHLLYSIQQVYSSLSNLSIGQEDYDRLRPLSYPNTDVFIVCFSVVSPTSFDNIQEKWISEIRSHCPDTPAILVGTQSDLRNDRDTLDQLAKFRLSPVKTEAGVRLAKTVGAVKYMECSALTQDGLKDVFDEAIMVAIQPPKMQSSYSRRSAYKRKKRLCSLM</sequence>
<evidence type="ECO:0000256" key="3">
    <source>
        <dbReference type="ARBA" id="ARBA00023134"/>
    </source>
</evidence>
<comment type="subcellular location">
    <subcellularLocation>
        <location evidence="1">Membrane</location>
    </subcellularLocation>
</comment>
<organism evidence="5 6">
    <name type="scientific">Mitosporidium daphniae</name>
    <dbReference type="NCBI Taxonomy" id="1485682"/>
    <lineage>
        <taxon>Eukaryota</taxon>
        <taxon>Fungi</taxon>
        <taxon>Fungi incertae sedis</taxon>
        <taxon>Microsporidia</taxon>
        <taxon>Mitosporidium</taxon>
    </lineage>
</organism>
<dbReference type="PRINTS" id="PR00449">
    <property type="entry name" value="RASTRNSFRMNG"/>
</dbReference>
<dbReference type="GO" id="GO:0003924">
    <property type="term" value="F:GTPase activity"/>
    <property type="evidence" value="ECO:0007669"/>
    <property type="project" value="InterPro"/>
</dbReference>
<keyword evidence="6" id="KW-1185">Reference proteome</keyword>
<dbReference type="Proteomes" id="UP000029725">
    <property type="component" value="Unassembled WGS sequence"/>
</dbReference>
<evidence type="ECO:0000256" key="1">
    <source>
        <dbReference type="ARBA" id="ARBA00004370"/>
    </source>
</evidence>
<dbReference type="GO" id="GO:0016020">
    <property type="term" value="C:membrane"/>
    <property type="evidence" value="ECO:0007669"/>
    <property type="project" value="UniProtKB-SubCell"/>
</dbReference>
<dbReference type="SMART" id="SM00173">
    <property type="entry name" value="RAS"/>
    <property type="match status" value="1"/>
</dbReference>
<comment type="caution">
    <text evidence="5">The sequence shown here is derived from an EMBL/GenBank/DDBJ whole genome shotgun (WGS) entry which is preliminary data.</text>
</comment>
<dbReference type="GeneID" id="25258311"/>
<evidence type="ECO:0000256" key="4">
    <source>
        <dbReference type="ARBA" id="ARBA00023136"/>
    </source>
</evidence>
<dbReference type="Pfam" id="PF00071">
    <property type="entry name" value="Ras"/>
    <property type="match status" value="1"/>
</dbReference>
<dbReference type="InterPro" id="IPR003578">
    <property type="entry name" value="Small_GTPase_Rho"/>
</dbReference>